<dbReference type="PANTHER" id="PTHR21600">
    <property type="entry name" value="MITOCHONDRIAL RNA PSEUDOURIDINE SYNTHASE"/>
    <property type="match status" value="1"/>
</dbReference>
<evidence type="ECO:0000256" key="4">
    <source>
        <dbReference type="ARBA" id="ARBA00023235"/>
    </source>
</evidence>
<name>A0AAV6VDC5_9ARAC</name>
<reference evidence="10 11" key="1">
    <citation type="journal article" date="2022" name="Nat. Ecol. Evol.">
        <title>A masculinizing supergene underlies an exaggerated male reproductive morph in a spider.</title>
        <authorList>
            <person name="Hendrickx F."/>
            <person name="De Corte Z."/>
            <person name="Sonet G."/>
            <person name="Van Belleghem S.M."/>
            <person name="Kostlbacher S."/>
            <person name="Vangestel C."/>
        </authorList>
    </citation>
    <scope>NUCLEOTIDE SEQUENCE [LARGE SCALE GENOMIC DNA]</scope>
    <source>
        <strain evidence="10">W744_W776</strain>
    </source>
</reference>
<dbReference type="GO" id="GO:0001522">
    <property type="term" value="P:pseudouridine synthesis"/>
    <property type="evidence" value="ECO:0007669"/>
    <property type="project" value="InterPro"/>
</dbReference>
<dbReference type="SUPFAM" id="SSF55120">
    <property type="entry name" value="Pseudouridine synthase"/>
    <property type="match status" value="1"/>
</dbReference>
<evidence type="ECO:0000256" key="2">
    <source>
        <dbReference type="ARBA" id="ARBA00001896"/>
    </source>
</evidence>
<comment type="catalytic activity">
    <reaction evidence="5">
        <text>a uridine in tRNA = a pseudouridine in tRNA</text>
        <dbReference type="Rhea" id="RHEA:54572"/>
        <dbReference type="Rhea" id="RHEA-COMP:13339"/>
        <dbReference type="Rhea" id="RHEA-COMP:13934"/>
        <dbReference type="ChEBI" id="CHEBI:65314"/>
        <dbReference type="ChEBI" id="CHEBI:65315"/>
    </reaction>
</comment>
<evidence type="ECO:0000256" key="1">
    <source>
        <dbReference type="ARBA" id="ARBA00001166"/>
    </source>
</evidence>
<feature type="region of interest" description="Disordered" evidence="8">
    <location>
        <begin position="531"/>
        <end position="578"/>
    </location>
</feature>
<evidence type="ECO:0000313" key="10">
    <source>
        <dbReference type="EMBL" id="KAG8194620.1"/>
    </source>
</evidence>
<protein>
    <recommendedName>
        <fullName evidence="6">Pseudouridylate synthase RPUSD4, mitochondrial</fullName>
    </recommendedName>
    <alternativeName>
        <fullName evidence="7">RNA pseudouridylate synthase domain-containing protein 4</fullName>
    </alternativeName>
</protein>
<evidence type="ECO:0000256" key="6">
    <source>
        <dbReference type="ARBA" id="ARBA00039953"/>
    </source>
</evidence>
<evidence type="ECO:0000256" key="8">
    <source>
        <dbReference type="SAM" id="MobiDB-lite"/>
    </source>
</evidence>
<dbReference type="InterPro" id="IPR006145">
    <property type="entry name" value="PsdUridine_synth_RsuA/RluA"/>
</dbReference>
<dbReference type="CDD" id="cd02869">
    <property type="entry name" value="PseudoU_synth_RluA_like"/>
    <property type="match status" value="1"/>
</dbReference>
<accession>A0AAV6VDC5</accession>
<organism evidence="10 11">
    <name type="scientific">Oedothorax gibbosus</name>
    <dbReference type="NCBI Taxonomy" id="931172"/>
    <lineage>
        <taxon>Eukaryota</taxon>
        <taxon>Metazoa</taxon>
        <taxon>Ecdysozoa</taxon>
        <taxon>Arthropoda</taxon>
        <taxon>Chelicerata</taxon>
        <taxon>Arachnida</taxon>
        <taxon>Araneae</taxon>
        <taxon>Araneomorphae</taxon>
        <taxon>Entelegynae</taxon>
        <taxon>Araneoidea</taxon>
        <taxon>Linyphiidae</taxon>
        <taxon>Erigoninae</taxon>
        <taxon>Oedothorax</taxon>
    </lineage>
</organism>
<dbReference type="InterPro" id="IPR050188">
    <property type="entry name" value="RluA_PseudoU_synthase"/>
</dbReference>
<dbReference type="PANTHER" id="PTHR21600:SF83">
    <property type="entry name" value="PSEUDOURIDYLATE SYNTHASE RPUSD4, MITOCHONDRIAL"/>
    <property type="match status" value="1"/>
</dbReference>
<comment type="catalytic activity">
    <reaction evidence="2">
        <text>uridine in 5S rRNA = pseudouridine in 5S rRNA</text>
        <dbReference type="Rhea" id="RHEA:47036"/>
        <dbReference type="Rhea" id="RHEA-COMP:11730"/>
        <dbReference type="Rhea" id="RHEA-COMP:11731"/>
        <dbReference type="ChEBI" id="CHEBI:65314"/>
        <dbReference type="ChEBI" id="CHEBI:65315"/>
    </reaction>
</comment>
<feature type="compositionally biased region" description="Basic and acidic residues" evidence="8">
    <location>
        <begin position="531"/>
        <end position="572"/>
    </location>
</feature>
<dbReference type="GO" id="GO:0009982">
    <property type="term" value="F:pseudouridine synthase activity"/>
    <property type="evidence" value="ECO:0007669"/>
    <property type="project" value="InterPro"/>
</dbReference>
<comment type="caution">
    <text evidence="10">The sequence shown here is derived from an EMBL/GenBank/DDBJ whole genome shotgun (WGS) entry which is preliminary data.</text>
</comment>
<comment type="similarity">
    <text evidence="3">Belongs to the pseudouridine synthase RluA family.</text>
</comment>
<dbReference type="GO" id="GO:0003723">
    <property type="term" value="F:RNA binding"/>
    <property type="evidence" value="ECO:0007669"/>
    <property type="project" value="InterPro"/>
</dbReference>
<dbReference type="Proteomes" id="UP000827092">
    <property type="component" value="Unassembled WGS sequence"/>
</dbReference>
<dbReference type="Pfam" id="PF00849">
    <property type="entry name" value="PseudoU_synth_2"/>
    <property type="match status" value="1"/>
</dbReference>
<sequence>MLRQKRIVNSSWYYYTKSLTIRSFHVTKSSLLRRLPPSSKRAPEIKPVPEEPNVAGSFVAQPLKSTFNNFYGIESDEGVIHITTNSTSSKTSQNTFINKFTTKNLPEKFKRTSFGKVRLDKDNKVIFHGQFEGNISSPDEVKLNKNIKLRNIAVDKSGTSFSSLINDTQLATNNVQEPMSSNLDDALHQTTGAKVSEIEVDKNQNHEEIKDVSFIDELYFTEKLLQDPDTNVEMKSTSVKADDVMCQTTGAKVPEIDVDKIQNHKDKKDVSFIDELYFPEKLLQDQDTNSVQIKNTSSDSKDSNFIENHYFGNEVGNENVEDLVKAENNTENFVLHNDLHNTSSSSVISEQKLSSTMHGSPLKLKQSEEAEGSIHFIPQMNFNPEVKEIDCQTKKDSFFNEEGNMSFIDECFFKNTVEKNSLEKSQPEPFVETVSLSNTLTSQDYNTNFKQHQNNNQDIQPDNELHAIQSTEFIEDFKPNRTINTKILNPSKLNDYTEDTTLHSSLKNPTQFAYKDALKRSLNSVKIRERIQSKSTSKDHPNVDKVTDASKQKQEKLFVKGDEKEQNRDKNIQQDQPETAFDYVKKLRGDGDQKATYHEYLSGFKTPPAEKFDTKGFRILKSQVPELKYYTRDEMLELLVKNVMYSDDDVIVLNKPYNLVMHESKTTNDACLSTYLDDFAGLLDKNTKNPKLLTVHRLDKETTGCLLLARNETSAQRLKSLFAQRKIIKTYWIVTIRVPDPLQGIIDIPISEGFIEKKARMVLHPDLPKDIAYRNHSKRGKNAVTHYNVISQSGSAALVEVKPETGIKHQIRVHFGLGLGCPILGDQKYSYPDKFVPQKLSGDLLNRLHVQQSKVRHIPMHIYARSVFIPQYSTGRNLFVVAPMPTHMNIFRQVKTLPVSHFTEQTLPNYRQFMATIKYASHKRISVQQPLAAAVGDDVPHGPEHSLETDF</sequence>
<evidence type="ECO:0000313" key="11">
    <source>
        <dbReference type="Proteomes" id="UP000827092"/>
    </source>
</evidence>
<dbReference type="Gene3D" id="3.30.2350.10">
    <property type="entry name" value="Pseudouridine synthase"/>
    <property type="match status" value="1"/>
</dbReference>
<evidence type="ECO:0000256" key="5">
    <source>
        <dbReference type="ARBA" id="ARBA00036943"/>
    </source>
</evidence>
<gene>
    <name evidence="10" type="ORF">JTE90_003097</name>
</gene>
<dbReference type="InterPro" id="IPR006224">
    <property type="entry name" value="PsdUridine_synth_RluA-like_CS"/>
</dbReference>
<dbReference type="EMBL" id="JAFNEN010000101">
    <property type="protein sequence ID" value="KAG8194620.1"/>
    <property type="molecule type" value="Genomic_DNA"/>
</dbReference>
<keyword evidence="4" id="KW-0413">Isomerase</keyword>
<feature type="domain" description="Pseudouridine synthase RsuA/RluA-like" evidence="9">
    <location>
        <begin position="649"/>
        <end position="815"/>
    </location>
</feature>
<proteinExistence type="inferred from homology"/>
<evidence type="ECO:0000256" key="3">
    <source>
        <dbReference type="ARBA" id="ARBA00010876"/>
    </source>
</evidence>
<evidence type="ECO:0000256" key="7">
    <source>
        <dbReference type="ARBA" id="ARBA00041563"/>
    </source>
</evidence>
<comment type="catalytic activity">
    <reaction evidence="1">
        <text>a uridine in mRNA = a pseudouridine in mRNA</text>
        <dbReference type="Rhea" id="RHEA:56644"/>
        <dbReference type="Rhea" id="RHEA-COMP:14658"/>
        <dbReference type="Rhea" id="RHEA-COMP:14659"/>
        <dbReference type="ChEBI" id="CHEBI:65314"/>
        <dbReference type="ChEBI" id="CHEBI:65315"/>
    </reaction>
</comment>
<evidence type="ECO:0000259" key="9">
    <source>
        <dbReference type="Pfam" id="PF00849"/>
    </source>
</evidence>
<dbReference type="AlphaFoldDB" id="A0AAV6VDC5"/>
<dbReference type="PROSITE" id="PS01129">
    <property type="entry name" value="PSI_RLU"/>
    <property type="match status" value="1"/>
</dbReference>
<keyword evidence="11" id="KW-1185">Reference proteome</keyword>
<dbReference type="InterPro" id="IPR020103">
    <property type="entry name" value="PsdUridine_synth_cat_dom_sf"/>
</dbReference>